<comment type="caution">
    <text evidence="1">The sequence shown here is derived from an EMBL/GenBank/DDBJ whole genome shotgun (WGS) entry which is preliminary data.</text>
</comment>
<evidence type="ECO:0000313" key="1">
    <source>
        <dbReference type="EMBL" id="KAK8600463.1"/>
    </source>
</evidence>
<reference evidence="1 2" key="1">
    <citation type="journal article" date="2024" name="G3 (Bethesda)">
        <title>Genome assembly of Hibiscus sabdariffa L. provides insights into metabolisms of medicinal natural products.</title>
        <authorList>
            <person name="Kim T."/>
        </authorList>
    </citation>
    <scope>NUCLEOTIDE SEQUENCE [LARGE SCALE GENOMIC DNA]</scope>
    <source>
        <strain evidence="1">TK-2024</strain>
        <tissue evidence="1">Old leaves</tissue>
    </source>
</reference>
<evidence type="ECO:0000313" key="2">
    <source>
        <dbReference type="Proteomes" id="UP001472677"/>
    </source>
</evidence>
<name>A0ABR2GC18_9ROSI</name>
<gene>
    <name evidence="1" type="ORF">V6N12_050317</name>
</gene>
<accession>A0ABR2GC18</accession>
<dbReference type="EMBL" id="JBBPBM010000001">
    <property type="protein sequence ID" value="KAK8600463.1"/>
    <property type="molecule type" value="Genomic_DNA"/>
</dbReference>
<organism evidence="1 2">
    <name type="scientific">Hibiscus sabdariffa</name>
    <name type="common">roselle</name>
    <dbReference type="NCBI Taxonomy" id="183260"/>
    <lineage>
        <taxon>Eukaryota</taxon>
        <taxon>Viridiplantae</taxon>
        <taxon>Streptophyta</taxon>
        <taxon>Embryophyta</taxon>
        <taxon>Tracheophyta</taxon>
        <taxon>Spermatophyta</taxon>
        <taxon>Magnoliopsida</taxon>
        <taxon>eudicotyledons</taxon>
        <taxon>Gunneridae</taxon>
        <taxon>Pentapetalae</taxon>
        <taxon>rosids</taxon>
        <taxon>malvids</taxon>
        <taxon>Malvales</taxon>
        <taxon>Malvaceae</taxon>
        <taxon>Malvoideae</taxon>
        <taxon>Hibiscus</taxon>
    </lineage>
</organism>
<proteinExistence type="predicted"/>
<protein>
    <submittedName>
        <fullName evidence="1">Uncharacterized protein</fullName>
    </submittedName>
</protein>
<dbReference type="Proteomes" id="UP001472677">
    <property type="component" value="Unassembled WGS sequence"/>
</dbReference>
<keyword evidence="2" id="KW-1185">Reference proteome</keyword>
<sequence length="140" mass="15490">MFFSLPDHGNGLHPHPSCGLGNIKDEVSMNNGFSAGCSLKSVAYEEYNPSLLIEDEKEIYGSLEASSNNMDYTSVRPPPDGGALTEEIRFLTNFTCKEVQDIVTAAEARRRKEFIKLKNLQDKNMALNTVPFVTSPLKCS</sequence>